<dbReference type="Gene3D" id="2.40.40.20">
    <property type="match status" value="1"/>
</dbReference>
<dbReference type="InterPro" id="IPR045867">
    <property type="entry name" value="DNA-dir_RpoC_beta_prime"/>
</dbReference>
<name>A0A7J7JSI6_BUGNE</name>
<dbReference type="GO" id="GO:0003899">
    <property type="term" value="F:DNA-directed RNA polymerase activity"/>
    <property type="evidence" value="ECO:0007669"/>
    <property type="project" value="UniProtKB-EC"/>
</dbReference>
<dbReference type="EC" id="2.7.7.6" evidence="13"/>
<dbReference type="InterPro" id="IPR007080">
    <property type="entry name" value="RNA_pol_Rpb1_1"/>
</dbReference>
<evidence type="ECO:0000256" key="1">
    <source>
        <dbReference type="ARBA" id="ARBA00004123"/>
    </source>
</evidence>
<dbReference type="Pfam" id="PF00623">
    <property type="entry name" value="RNA_pol_Rpb1_2"/>
    <property type="match status" value="1"/>
</dbReference>
<dbReference type="Gene3D" id="1.10.274.100">
    <property type="entry name" value="RNA polymerase Rpb1, domain 3"/>
    <property type="match status" value="1"/>
</dbReference>
<dbReference type="AlphaFoldDB" id="A0A7J7JSI6"/>
<dbReference type="InterPro" id="IPR007066">
    <property type="entry name" value="RNA_pol_Rpb1_3"/>
</dbReference>
<feature type="domain" description="RNA polymerase N-terminal" evidence="15">
    <location>
        <begin position="240"/>
        <end position="521"/>
    </location>
</feature>
<keyword evidence="3 13" id="KW-0240">DNA-directed RNA polymerase</keyword>
<dbReference type="GO" id="GO:0006351">
    <property type="term" value="P:DNA-templated transcription"/>
    <property type="evidence" value="ECO:0007669"/>
    <property type="project" value="InterPro"/>
</dbReference>
<keyword evidence="12" id="KW-0539">Nucleus</keyword>
<evidence type="ECO:0000256" key="2">
    <source>
        <dbReference type="ARBA" id="ARBA00006460"/>
    </source>
</evidence>
<dbReference type="Pfam" id="PF05000">
    <property type="entry name" value="RNA_pol_Rpb1_4"/>
    <property type="match status" value="1"/>
</dbReference>
<dbReference type="InterPro" id="IPR007081">
    <property type="entry name" value="RNA_pol_Rpb1_5"/>
</dbReference>
<dbReference type="GO" id="GO:0003677">
    <property type="term" value="F:DNA binding"/>
    <property type="evidence" value="ECO:0007669"/>
    <property type="project" value="InterPro"/>
</dbReference>
<dbReference type="InterPro" id="IPR038593">
    <property type="entry name" value="RNA_pol_Rpb1_7_sf"/>
</dbReference>
<dbReference type="InterPro" id="IPR006592">
    <property type="entry name" value="RNA_pol_N"/>
</dbReference>
<dbReference type="Gene3D" id="3.30.1490.180">
    <property type="entry name" value="RNA polymerase ii"/>
    <property type="match status" value="1"/>
</dbReference>
<keyword evidence="4" id="KW-0597">Phosphoprotein</keyword>
<proteinExistence type="inferred from homology"/>
<dbReference type="FunFam" id="1.10.274.100:FF:000001">
    <property type="entry name" value="DNA-directed RNA polymerase subunit"/>
    <property type="match status" value="1"/>
</dbReference>
<keyword evidence="11 13" id="KW-0804">Transcription</keyword>
<evidence type="ECO:0000256" key="14">
    <source>
        <dbReference type="SAM" id="MobiDB-lite"/>
    </source>
</evidence>
<evidence type="ECO:0000256" key="6">
    <source>
        <dbReference type="ARBA" id="ARBA00022695"/>
    </source>
</evidence>
<keyword evidence="10" id="KW-0460">Magnesium</keyword>
<dbReference type="InterPro" id="IPR038120">
    <property type="entry name" value="Rpb1_funnel_sf"/>
</dbReference>
<evidence type="ECO:0000256" key="3">
    <source>
        <dbReference type="ARBA" id="ARBA00022478"/>
    </source>
</evidence>
<dbReference type="InterPro" id="IPR042102">
    <property type="entry name" value="RNA_pol_Rpb1_3_sf"/>
</dbReference>
<dbReference type="InterPro" id="IPR007075">
    <property type="entry name" value="RNA_pol_Rpb1_6"/>
</dbReference>
<dbReference type="Gene3D" id="3.30.1360.140">
    <property type="match status" value="1"/>
</dbReference>
<evidence type="ECO:0000256" key="7">
    <source>
        <dbReference type="ARBA" id="ARBA00022723"/>
    </source>
</evidence>
<comment type="function">
    <text evidence="13">DNA-dependent RNA polymerase catalyzes the transcription of DNA into RNA using the four ribonucleoside triphosphates as substrates.</text>
</comment>
<dbReference type="InterPro" id="IPR044893">
    <property type="entry name" value="RNA_pol_Rpb1_clamp_domain"/>
</dbReference>
<evidence type="ECO:0000256" key="4">
    <source>
        <dbReference type="ARBA" id="ARBA00022553"/>
    </source>
</evidence>
<evidence type="ECO:0000256" key="12">
    <source>
        <dbReference type="ARBA" id="ARBA00023242"/>
    </source>
</evidence>
<dbReference type="InterPro" id="IPR000722">
    <property type="entry name" value="RNA_pol_asu"/>
</dbReference>
<dbReference type="SUPFAM" id="SSF64484">
    <property type="entry name" value="beta and beta-prime subunits of DNA dependent RNA-polymerase"/>
    <property type="match status" value="1"/>
</dbReference>
<dbReference type="OrthoDB" id="270392at2759"/>
<dbReference type="FunFam" id="2.40.40.20:FF:000019">
    <property type="entry name" value="DNA-directed RNA polymerase II subunit RPB1"/>
    <property type="match status" value="1"/>
</dbReference>
<feature type="compositionally biased region" description="Basic and acidic residues" evidence="14">
    <location>
        <begin position="161"/>
        <end position="172"/>
    </location>
</feature>
<comment type="similarity">
    <text evidence="2 13">Belongs to the RNA polymerase beta' chain family.</text>
</comment>
<dbReference type="GO" id="GO:0046872">
    <property type="term" value="F:metal ion binding"/>
    <property type="evidence" value="ECO:0007669"/>
    <property type="project" value="UniProtKB-KW"/>
</dbReference>
<dbReference type="Gene3D" id="1.10.132.30">
    <property type="match status" value="1"/>
</dbReference>
<evidence type="ECO:0000256" key="11">
    <source>
        <dbReference type="ARBA" id="ARBA00023163"/>
    </source>
</evidence>
<evidence type="ECO:0000313" key="17">
    <source>
        <dbReference type="Proteomes" id="UP000593567"/>
    </source>
</evidence>
<dbReference type="Gene3D" id="4.10.860.120">
    <property type="entry name" value="RNA polymerase II, clamp domain"/>
    <property type="match status" value="1"/>
</dbReference>
<dbReference type="Pfam" id="PF04997">
    <property type="entry name" value="RNA_pol_Rpb1_1"/>
    <property type="match status" value="1"/>
</dbReference>
<keyword evidence="9" id="KW-0862">Zinc</keyword>
<comment type="caution">
    <text evidence="16">The sequence shown here is derived from an EMBL/GenBank/DDBJ whole genome shotgun (WGS) entry which is preliminary data.</text>
</comment>
<dbReference type="PANTHER" id="PTHR19376">
    <property type="entry name" value="DNA-DIRECTED RNA POLYMERASE"/>
    <property type="match status" value="1"/>
</dbReference>
<evidence type="ECO:0000256" key="5">
    <source>
        <dbReference type="ARBA" id="ARBA00022679"/>
    </source>
</evidence>
<organism evidence="16 17">
    <name type="scientific">Bugula neritina</name>
    <name type="common">Brown bryozoan</name>
    <name type="synonym">Sertularia neritina</name>
    <dbReference type="NCBI Taxonomy" id="10212"/>
    <lineage>
        <taxon>Eukaryota</taxon>
        <taxon>Metazoa</taxon>
        <taxon>Spiralia</taxon>
        <taxon>Lophotrochozoa</taxon>
        <taxon>Bryozoa</taxon>
        <taxon>Gymnolaemata</taxon>
        <taxon>Cheilostomatida</taxon>
        <taxon>Flustrina</taxon>
        <taxon>Buguloidea</taxon>
        <taxon>Bugulidae</taxon>
        <taxon>Bugula</taxon>
    </lineage>
</organism>
<gene>
    <name evidence="16" type="ORF">EB796_013083</name>
</gene>
<evidence type="ECO:0000259" key="15">
    <source>
        <dbReference type="SMART" id="SM00663"/>
    </source>
</evidence>
<dbReference type="Proteomes" id="UP000593567">
    <property type="component" value="Unassembled WGS sequence"/>
</dbReference>
<evidence type="ECO:0000256" key="13">
    <source>
        <dbReference type="RuleBase" id="RU004279"/>
    </source>
</evidence>
<protein>
    <recommendedName>
        <fullName evidence="13">DNA-directed RNA polymerase subunit</fullName>
        <ecNumber evidence="13">2.7.7.6</ecNumber>
    </recommendedName>
</protein>
<dbReference type="Pfam" id="PF04983">
    <property type="entry name" value="RNA_pol_Rpb1_3"/>
    <property type="match status" value="1"/>
</dbReference>
<sequence>MATNTLTADSKAPVRDVKRVQFGILSPDELRRASVTEGGIKYPETMEGGKPKLNGLNDPRQGTVDRNSRCMTCAGTMTECPGHFGHVELAKPVYHIGFLTKTIKILRCVCFYCSKMLIDTGGSNVKNIISKTKLHPRKRLASIYDLCKGKKLCEGGDEFDKENQGENGEDKKKGHGGCGRYQPKIRRTGLELTAEWKDVNEESQEKKMVLTAERVHEIFKRISEDEIIVLGLSPKFSRPDWMLITVLPVPPLSVRPAVVMGGTAKNQNGAAAHIIAENVKLLQYHVSTFVDNDIPGLPKAVQKSGRPLKAVKARLKGKEGRVRGNLMGKRVDFSARTVITPDPNLRIDQVGVPRSIAQNMTFPEIVTPFNLEKLQELVSRGDSQYPGAKYIIRDNGDRIDLRYHPKASDLHLEVGYKVERHMQDDDVIIFNRQPTLHKMSMMGHKAKILPWSTFRLNLSCTTPYNADFDGDEMNLHLPQSMEARAEILQLAMSPRMIITPQSNRPVMGIVQDTLTAVRKMTKRDVFLTKEEMMNLLMFLPKWDGRIPIPAVLKPTPLWTGKQLFSLIIPGRVNCIRVHSTHPDDEDSGPYKWISPGDTKVLVEDGELLSGIVCKKSLGASAGSILHIVALEMGHEEAGLFYGHIQTVVNNWLLLEGHSIGIGDCIADQDTYINIRRAIRKARADVFEVIEKAHNDELEPTPGNSLRQTFENQVNRILNDARDKTGSLAQKSLSAFNNFNAMVVSGAKGSKINISQVIACVGQQNVEGKRIPFGFRHRTLPHFIKDDYGAESRGFVENSYLAGLNPTEFFFHAMGGREGLIDTAVKTAETGYIQRRLIKAMESLSVRYDGTVRNQVEQVIQLRYGEDGLDATHVEFQSIPTIKPSQPIFEKKFKFDPTNERQLRNVLSEEVIKDLAGDTKAIEELEAEWRQLCDDRTGMREVRTSYPAVPVVGGLCDTFMIVKGEDRISKQANDNATMLMKCLVRSVLCAKKVVEEHRLTSEAFEWLVGEIETKFQQAQAHPGEMVGALAAQSLGEPATQMTLNTFHYAGVSAKNVTLGVPRLKEIINISKKPKTPSLTVFLQGQAARDAEKAKDVLCKLEHTTLRKVTANTAIYFDPDPQNTVINEDQEFVNVYYEMPDFDVSRISPWLLRIELDRKRMTDKKLTMEQIAEKITAGFGEDLNVIFNDDNAEKLVLRIRIMNNDGEKMGDDEEVSV</sequence>
<keyword evidence="6 13" id="KW-0548">Nucleotidyltransferase</keyword>
<dbReference type="SMART" id="SM00663">
    <property type="entry name" value="RPOLA_N"/>
    <property type="match status" value="1"/>
</dbReference>
<dbReference type="FunFam" id="3.30.1490.180:FF:000001">
    <property type="entry name" value="DNA-directed RNA polymerase subunit"/>
    <property type="match status" value="1"/>
</dbReference>
<evidence type="ECO:0000313" key="16">
    <source>
        <dbReference type="EMBL" id="KAF6028611.1"/>
    </source>
</evidence>
<evidence type="ECO:0000256" key="8">
    <source>
        <dbReference type="ARBA" id="ARBA00022737"/>
    </source>
</evidence>
<dbReference type="GO" id="GO:0005665">
    <property type="term" value="C:RNA polymerase II, core complex"/>
    <property type="evidence" value="ECO:0007669"/>
    <property type="project" value="TreeGrafter"/>
</dbReference>
<evidence type="ECO:0000256" key="9">
    <source>
        <dbReference type="ARBA" id="ARBA00022833"/>
    </source>
</evidence>
<reference evidence="16" key="1">
    <citation type="submission" date="2020-06" db="EMBL/GenBank/DDBJ databases">
        <title>Draft genome of Bugula neritina, a colonial animal packing powerful symbionts and potential medicines.</title>
        <authorList>
            <person name="Rayko M."/>
        </authorList>
    </citation>
    <scope>NUCLEOTIDE SEQUENCE [LARGE SCALE GENOMIC DNA]</scope>
    <source>
        <strain evidence="16">Kwan_BN1</strain>
    </source>
</reference>
<keyword evidence="8" id="KW-0677">Repeat</keyword>
<dbReference type="FunFam" id="4.10.860.120:FF:000005">
    <property type="entry name" value="DNA-directed RNA polymerase subunit"/>
    <property type="match status" value="1"/>
</dbReference>
<evidence type="ECO:0000256" key="10">
    <source>
        <dbReference type="ARBA" id="ARBA00022842"/>
    </source>
</evidence>
<comment type="subcellular location">
    <subcellularLocation>
        <location evidence="1">Nucleus</location>
    </subcellularLocation>
</comment>
<dbReference type="Pfam" id="PF04992">
    <property type="entry name" value="RNA_pol_Rpb1_6"/>
    <property type="match status" value="2"/>
</dbReference>
<keyword evidence="7" id="KW-0479">Metal-binding</keyword>
<dbReference type="Pfam" id="PF04998">
    <property type="entry name" value="RNA_pol_Rpb1_5"/>
    <property type="match status" value="1"/>
</dbReference>
<accession>A0A7J7JSI6</accession>
<dbReference type="InterPro" id="IPR007083">
    <property type="entry name" value="RNA_pol_Rpb1_4"/>
</dbReference>
<feature type="region of interest" description="Disordered" evidence="14">
    <location>
        <begin position="158"/>
        <end position="178"/>
    </location>
</feature>
<dbReference type="FunFam" id="3.30.1360.140:FF:000001">
    <property type="entry name" value="DNA-directed RNA polymerase subunit"/>
    <property type="match status" value="1"/>
</dbReference>
<dbReference type="FunFam" id="1.10.132.30:FF:000001">
    <property type="entry name" value="DNA-directed RNA polymerase subunit"/>
    <property type="match status" value="1"/>
</dbReference>
<comment type="catalytic activity">
    <reaction evidence="13">
        <text>RNA(n) + a ribonucleoside 5'-triphosphate = RNA(n+1) + diphosphate</text>
        <dbReference type="Rhea" id="RHEA:21248"/>
        <dbReference type="Rhea" id="RHEA-COMP:14527"/>
        <dbReference type="Rhea" id="RHEA-COMP:17342"/>
        <dbReference type="ChEBI" id="CHEBI:33019"/>
        <dbReference type="ChEBI" id="CHEBI:61557"/>
        <dbReference type="ChEBI" id="CHEBI:140395"/>
        <dbReference type="EC" id="2.7.7.6"/>
    </reaction>
</comment>
<dbReference type="CDD" id="cd02733">
    <property type="entry name" value="RNAP_II_RPB1_N"/>
    <property type="match status" value="1"/>
</dbReference>
<dbReference type="Gene3D" id="6.10.250.2940">
    <property type="match status" value="1"/>
</dbReference>
<dbReference type="Gene3D" id="6.20.50.80">
    <property type="match status" value="1"/>
</dbReference>
<keyword evidence="17" id="KW-1185">Reference proteome</keyword>
<dbReference type="EMBL" id="VXIV02001932">
    <property type="protein sequence ID" value="KAF6028611.1"/>
    <property type="molecule type" value="Genomic_DNA"/>
</dbReference>
<keyword evidence="5 13" id="KW-0808">Transferase</keyword>
<dbReference type="PANTHER" id="PTHR19376:SF37">
    <property type="entry name" value="DNA-DIRECTED RNA POLYMERASE II SUBUNIT RPB1"/>
    <property type="match status" value="1"/>
</dbReference>